<evidence type="ECO:0000313" key="2">
    <source>
        <dbReference type="Proteomes" id="UP000782312"/>
    </source>
</evidence>
<organism evidence="1 2">
    <name type="scientific">Tectimicrobiota bacterium</name>
    <dbReference type="NCBI Taxonomy" id="2528274"/>
    <lineage>
        <taxon>Bacteria</taxon>
        <taxon>Pseudomonadati</taxon>
        <taxon>Nitrospinota/Tectimicrobiota group</taxon>
        <taxon>Candidatus Tectimicrobiota</taxon>
    </lineage>
</organism>
<protein>
    <submittedName>
        <fullName evidence="1">PqqD family protein</fullName>
    </submittedName>
</protein>
<dbReference type="Pfam" id="PF05402">
    <property type="entry name" value="PqqD"/>
    <property type="match status" value="1"/>
</dbReference>
<dbReference type="InterPro" id="IPR008792">
    <property type="entry name" value="PQQD"/>
</dbReference>
<dbReference type="Proteomes" id="UP000782312">
    <property type="component" value="Unassembled WGS sequence"/>
</dbReference>
<dbReference type="Gene3D" id="1.10.10.1150">
    <property type="entry name" value="Coenzyme PQQ synthesis protein D (PqqD)"/>
    <property type="match status" value="1"/>
</dbReference>
<dbReference type="InterPro" id="IPR041881">
    <property type="entry name" value="PqqD_sf"/>
</dbReference>
<dbReference type="EMBL" id="JACPUR010000041">
    <property type="protein sequence ID" value="MBI3129634.1"/>
    <property type="molecule type" value="Genomic_DNA"/>
</dbReference>
<accession>A0A932I5S5</accession>
<reference evidence="1" key="1">
    <citation type="submission" date="2020-07" db="EMBL/GenBank/DDBJ databases">
        <title>Huge and variable diversity of episymbiotic CPR bacteria and DPANN archaea in groundwater ecosystems.</title>
        <authorList>
            <person name="He C.Y."/>
            <person name="Keren R."/>
            <person name="Whittaker M."/>
            <person name="Farag I.F."/>
            <person name="Doudna J."/>
            <person name="Cate J.H.D."/>
            <person name="Banfield J.F."/>
        </authorList>
    </citation>
    <scope>NUCLEOTIDE SEQUENCE</scope>
    <source>
        <strain evidence="1">NC_groundwater_763_Ag_S-0.2um_68_21</strain>
    </source>
</reference>
<evidence type="ECO:0000313" key="1">
    <source>
        <dbReference type="EMBL" id="MBI3129634.1"/>
    </source>
</evidence>
<gene>
    <name evidence="1" type="ORF">HYZ11_18650</name>
</gene>
<comment type="caution">
    <text evidence="1">The sequence shown here is derived from an EMBL/GenBank/DDBJ whole genome shotgun (WGS) entry which is preliminary data.</text>
</comment>
<proteinExistence type="predicted"/>
<name>A0A932I5S5_UNCTE</name>
<sequence length="97" mass="10538">MSDPALSKPRTRGEVLCREVDDGFILYDPRTHKVHSLNASAAYVWDCLDGRQALADIAEGLREFPGAGGRDLLRDVLDAVEGFRREGLLLPEGEGGG</sequence>
<dbReference type="AlphaFoldDB" id="A0A932I5S5"/>